<accession>A0ABV5IYR8</accession>
<protein>
    <submittedName>
        <fullName evidence="2">Uncharacterized protein</fullName>
    </submittedName>
</protein>
<evidence type="ECO:0000313" key="3">
    <source>
        <dbReference type="Proteomes" id="UP001589647"/>
    </source>
</evidence>
<feature type="transmembrane region" description="Helical" evidence="1">
    <location>
        <begin position="44"/>
        <end position="63"/>
    </location>
</feature>
<dbReference type="Proteomes" id="UP001589647">
    <property type="component" value="Unassembled WGS sequence"/>
</dbReference>
<comment type="caution">
    <text evidence="2">The sequence shown here is derived from an EMBL/GenBank/DDBJ whole genome shotgun (WGS) entry which is preliminary data.</text>
</comment>
<dbReference type="EMBL" id="JBHMEI010000089">
    <property type="protein sequence ID" value="MFB9208889.1"/>
    <property type="molecule type" value="Genomic_DNA"/>
</dbReference>
<reference evidence="2 3" key="1">
    <citation type="submission" date="2024-09" db="EMBL/GenBank/DDBJ databases">
        <authorList>
            <person name="Sun Q."/>
            <person name="Mori K."/>
        </authorList>
    </citation>
    <scope>NUCLEOTIDE SEQUENCE [LARGE SCALE GENOMIC DNA]</scope>
    <source>
        <strain evidence="2 3">CCM 3426</strain>
    </source>
</reference>
<organism evidence="2 3">
    <name type="scientific">Nonomuraea spiralis</name>
    <dbReference type="NCBI Taxonomy" id="46182"/>
    <lineage>
        <taxon>Bacteria</taxon>
        <taxon>Bacillati</taxon>
        <taxon>Actinomycetota</taxon>
        <taxon>Actinomycetes</taxon>
        <taxon>Streptosporangiales</taxon>
        <taxon>Streptosporangiaceae</taxon>
        <taxon>Nonomuraea</taxon>
    </lineage>
</organism>
<name>A0ABV5IYR8_9ACTN</name>
<keyword evidence="3" id="KW-1185">Reference proteome</keyword>
<evidence type="ECO:0000256" key="1">
    <source>
        <dbReference type="SAM" id="Phobius"/>
    </source>
</evidence>
<keyword evidence="1" id="KW-0472">Membrane</keyword>
<proteinExistence type="predicted"/>
<keyword evidence="1" id="KW-1133">Transmembrane helix</keyword>
<gene>
    <name evidence="2" type="ORF">ACFFV7_47435</name>
</gene>
<dbReference type="RefSeq" id="WP_189654113.1">
    <property type="nucleotide sequence ID" value="NZ_BMRC01000057.1"/>
</dbReference>
<sequence length="72" mass="7297">MTQPEETNASHDRAGQALVLGNSALALGVGLGLFATLIGDGVPSLSPAVVAVGACVIGVLFRIEAAVLERRR</sequence>
<feature type="transmembrane region" description="Helical" evidence="1">
    <location>
        <begin position="17"/>
        <end position="38"/>
    </location>
</feature>
<evidence type="ECO:0000313" key="2">
    <source>
        <dbReference type="EMBL" id="MFB9208889.1"/>
    </source>
</evidence>
<keyword evidence="1" id="KW-0812">Transmembrane</keyword>